<evidence type="ECO:0000313" key="1">
    <source>
        <dbReference type="EMBL" id="URE28255.1"/>
    </source>
</evidence>
<sequence>MWLLLENYFVFVGPDKATVRLTIVSDGDDAASSDVAGWLATRSRSRSRSCRRKGHGSVVGARVAPLLVEQPTFESYEWRPNETFGASVPIVAIAAFPSLAPPLSSSPSSPPPTTLSS</sequence>
<accession>A0A9E7H7T9</accession>
<keyword evidence="2" id="KW-1185">Reference proteome</keyword>
<dbReference type="AlphaFoldDB" id="A0A9E7H7T9"/>
<proteinExistence type="predicted"/>
<evidence type="ECO:0000313" key="2">
    <source>
        <dbReference type="Proteomes" id="UP001055439"/>
    </source>
</evidence>
<protein>
    <submittedName>
        <fullName evidence="1">Uncharacterized protein</fullName>
    </submittedName>
</protein>
<gene>
    <name evidence="1" type="ORF">MUK42_11177</name>
</gene>
<dbReference type="EMBL" id="CP097510">
    <property type="protein sequence ID" value="URE28255.1"/>
    <property type="molecule type" value="Genomic_DNA"/>
</dbReference>
<name>A0A9E7H7T9_9LILI</name>
<organism evidence="1 2">
    <name type="scientific">Musa troglodytarum</name>
    <name type="common">fe'i banana</name>
    <dbReference type="NCBI Taxonomy" id="320322"/>
    <lineage>
        <taxon>Eukaryota</taxon>
        <taxon>Viridiplantae</taxon>
        <taxon>Streptophyta</taxon>
        <taxon>Embryophyta</taxon>
        <taxon>Tracheophyta</taxon>
        <taxon>Spermatophyta</taxon>
        <taxon>Magnoliopsida</taxon>
        <taxon>Liliopsida</taxon>
        <taxon>Zingiberales</taxon>
        <taxon>Musaceae</taxon>
        <taxon>Musa</taxon>
    </lineage>
</organism>
<dbReference type="Proteomes" id="UP001055439">
    <property type="component" value="Chromosome 8"/>
</dbReference>
<reference evidence="1" key="1">
    <citation type="submission" date="2022-05" db="EMBL/GenBank/DDBJ databases">
        <title>The Musa troglodytarum L. genome provides insights into the mechanism of non-climacteric behaviour and enrichment of carotenoids.</title>
        <authorList>
            <person name="Wang J."/>
        </authorList>
    </citation>
    <scope>NUCLEOTIDE SEQUENCE</scope>
    <source>
        <tissue evidence="1">Leaf</tissue>
    </source>
</reference>